<dbReference type="InterPro" id="IPR059120">
    <property type="entry name" value="Cullin-like_AB"/>
</dbReference>
<dbReference type="InterPro" id="IPR019559">
    <property type="entry name" value="Cullin_neddylation_domain"/>
</dbReference>
<dbReference type="InterPro" id="IPR016158">
    <property type="entry name" value="Cullin_homology"/>
</dbReference>
<dbReference type="InterPro" id="IPR036317">
    <property type="entry name" value="Cullin_homology_sf"/>
</dbReference>
<evidence type="ECO:0000256" key="1">
    <source>
        <dbReference type="ARBA" id="ARBA00004906"/>
    </source>
</evidence>
<evidence type="ECO:0000256" key="4">
    <source>
        <dbReference type="ARBA" id="ARBA00022786"/>
    </source>
</evidence>
<evidence type="ECO:0000256" key="3">
    <source>
        <dbReference type="ARBA" id="ARBA00022499"/>
    </source>
</evidence>
<evidence type="ECO:0000313" key="11">
    <source>
        <dbReference type="WBParaSite" id="ACRNAN_Path_14.g40.t1"/>
    </source>
</evidence>
<dbReference type="SUPFAM" id="SSF74788">
    <property type="entry name" value="Cullin repeat-like"/>
    <property type="match status" value="1"/>
</dbReference>
<dbReference type="SUPFAM" id="SSF46785">
    <property type="entry name" value="Winged helix' DNA-binding domain"/>
    <property type="match status" value="1"/>
</dbReference>
<accession>A0A914C0K5</accession>
<comment type="pathway">
    <text evidence="1">Protein modification; protein ubiquitination.</text>
</comment>
<dbReference type="InterPro" id="IPR036390">
    <property type="entry name" value="WH_DNA-bd_sf"/>
</dbReference>
<name>A0A914C0K5_9BILA</name>
<dbReference type="PROSITE" id="PS50069">
    <property type="entry name" value="CULLIN_2"/>
    <property type="match status" value="1"/>
</dbReference>
<dbReference type="InterPro" id="IPR001373">
    <property type="entry name" value="Cullin_N"/>
</dbReference>
<comment type="similarity">
    <text evidence="2 7 8">Belongs to the cullin family.</text>
</comment>
<organism evidence="10 11">
    <name type="scientific">Acrobeloides nanus</name>
    <dbReference type="NCBI Taxonomy" id="290746"/>
    <lineage>
        <taxon>Eukaryota</taxon>
        <taxon>Metazoa</taxon>
        <taxon>Ecdysozoa</taxon>
        <taxon>Nematoda</taxon>
        <taxon>Chromadorea</taxon>
        <taxon>Rhabditida</taxon>
        <taxon>Tylenchina</taxon>
        <taxon>Cephalobomorpha</taxon>
        <taxon>Cephaloboidea</taxon>
        <taxon>Cephalobidae</taxon>
        <taxon>Acrobeloides</taxon>
    </lineage>
</organism>
<keyword evidence="4" id="KW-0833">Ubl conjugation pathway</keyword>
<dbReference type="Gene3D" id="3.30.230.130">
    <property type="entry name" value="Cullin, Chain C, Domain 2"/>
    <property type="match status" value="1"/>
</dbReference>
<keyword evidence="3" id="KW-1017">Isopeptide bond</keyword>
<evidence type="ECO:0000256" key="6">
    <source>
        <dbReference type="ARBA" id="ARBA00040451"/>
    </source>
</evidence>
<keyword evidence="10" id="KW-1185">Reference proteome</keyword>
<proteinExistence type="inferred from homology"/>
<dbReference type="AlphaFoldDB" id="A0A914C0K5"/>
<dbReference type="InterPro" id="IPR016157">
    <property type="entry name" value="Cullin_CS"/>
</dbReference>
<dbReference type="WBParaSite" id="ACRNAN_Path_14.g40.t1">
    <property type="protein sequence ID" value="ACRNAN_Path_14.g40.t1"/>
    <property type="gene ID" value="ACRNAN_Path_14.g40"/>
</dbReference>
<dbReference type="Proteomes" id="UP000887540">
    <property type="component" value="Unplaced"/>
</dbReference>
<dbReference type="Pfam" id="PF26557">
    <property type="entry name" value="Cullin_AB"/>
    <property type="match status" value="1"/>
</dbReference>
<dbReference type="Gene3D" id="1.10.10.10">
    <property type="entry name" value="Winged helix-like DNA-binding domain superfamily/Winged helix DNA-binding domain"/>
    <property type="match status" value="1"/>
</dbReference>
<evidence type="ECO:0000256" key="7">
    <source>
        <dbReference type="PROSITE-ProRule" id="PRU00330"/>
    </source>
</evidence>
<dbReference type="InterPro" id="IPR016159">
    <property type="entry name" value="Cullin_repeat-like_dom_sf"/>
</dbReference>
<dbReference type="FunFam" id="1.20.1310.10:FF:000002">
    <property type="entry name" value="cullin-3 isoform X1"/>
    <property type="match status" value="1"/>
</dbReference>
<dbReference type="InterPro" id="IPR045093">
    <property type="entry name" value="Cullin"/>
</dbReference>
<dbReference type="SMART" id="SM00182">
    <property type="entry name" value="CULLIN"/>
    <property type="match status" value="1"/>
</dbReference>
<dbReference type="PANTHER" id="PTHR11932">
    <property type="entry name" value="CULLIN"/>
    <property type="match status" value="1"/>
</dbReference>
<dbReference type="GO" id="GO:0031461">
    <property type="term" value="C:cullin-RING ubiquitin ligase complex"/>
    <property type="evidence" value="ECO:0007669"/>
    <property type="project" value="InterPro"/>
</dbReference>
<dbReference type="GO" id="GO:0006511">
    <property type="term" value="P:ubiquitin-dependent protein catabolic process"/>
    <property type="evidence" value="ECO:0007669"/>
    <property type="project" value="InterPro"/>
</dbReference>
<evidence type="ECO:0000256" key="5">
    <source>
        <dbReference type="ARBA" id="ARBA00022843"/>
    </source>
</evidence>
<evidence type="ECO:0000256" key="8">
    <source>
        <dbReference type="RuleBase" id="RU003829"/>
    </source>
</evidence>
<evidence type="ECO:0000256" key="2">
    <source>
        <dbReference type="ARBA" id="ARBA00006019"/>
    </source>
</evidence>
<protein>
    <recommendedName>
        <fullName evidence="6">Cullin-5</fullName>
    </recommendedName>
</protein>
<dbReference type="SMART" id="SM00884">
    <property type="entry name" value="Cullin_Nedd8"/>
    <property type="match status" value="1"/>
</dbReference>
<dbReference type="InterPro" id="IPR036388">
    <property type="entry name" value="WH-like_DNA-bd_sf"/>
</dbReference>
<dbReference type="Gene3D" id="1.20.1310.10">
    <property type="entry name" value="Cullin Repeats"/>
    <property type="match status" value="4"/>
</dbReference>
<dbReference type="Pfam" id="PF00888">
    <property type="entry name" value="Cullin"/>
    <property type="match status" value="1"/>
</dbReference>
<reference evidence="11" key="1">
    <citation type="submission" date="2022-11" db="UniProtKB">
        <authorList>
            <consortium name="WormBaseParasite"/>
        </authorList>
    </citation>
    <scope>IDENTIFICATION</scope>
</reference>
<feature type="domain" description="Cullin family profile" evidence="9">
    <location>
        <begin position="397"/>
        <end position="627"/>
    </location>
</feature>
<sequence>MTSIYALRPHPVEFNKVWVNIYDTLNKILSLQAVDRQTWSFSFSDIYFLCVAVPESQCTRLYNSVKECIQSHVQRVLQNLLAMSDESLVAEYHKRFFNCLFSYMNNQLMRERRNAESQLLYADPDDAFVYKEIGMLAFEIWKDDLIVPIKDRLVKLLLELIEMDRRNVDTRVVDIRDVILSFVAVTDRYSSANEILQGIQISPERSRPLIKFYEEIFEEPFLQMTRGYFQILSTVEFADLNCSEYMKKVLQIKEEEQERASRFLHFTSREKVEHLTSEILVEMQKERLDSVCRQMIEHESLADLRNMYYCLKPVPNGFSVLLNELSGFIKSTGISMVINANANNDPNDFVSSLHDCQSRFSSIVKDVFNNESDFIASLDKAMELVVNYRSEERQISKASERVNRFIDSILRKSKVNWSESEMEAKLKMALVIFRYIEDKDVFEKYYSKLFASRLIMNNSASREMEEQMIKKMKEACGYEFTNKLSRMFTDIGLSEELTKEFNEHLDCHDSKTVQSSFLILQSAAWPISSDHSSEQFTLPSELELPMLKFDEFYREKHHGRKLTWINHLANAEVRLNYLDRSYIVTMTVEQYALLLNFENQDQSTIGELAGRSGVSVPMLIKALRGLVDGNVLNCSDQELDENSPILLNLTLSNKRLRFKITAPLSQKSVKETQRVIDTVQQDRKLCIECVIVRYYFFHITGCIEKTGIQATSIAFPKLENAFLTMVVNQTKARFLPDISTIKQCISQLIEKLYMQRTDDYEEYQYLA</sequence>
<dbReference type="PROSITE" id="PS01256">
    <property type="entry name" value="CULLIN_1"/>
    <property type="match status" value="1"/>
</dbReference>
<evidence type="ECO:0000259" key="9">
    <source>
        <dbReference type="PROSITE" id="PS50069"/>
    </source>
</evidence>
<evidence type="ECO:0000313" key="10">
    <source>
        <dbReference type="Proteomes" id="UP000887540"/>
    </source>
</evidence>
<dbReference type="GO" id="GO:0031625">
    <property type="term" value="F:ubiquitin protein ligase binding"/>
    <property type="evidence" value="ECO:0007669"/>
    <property type="project" value="InterPro"/>
</dbReference>
<dbReference type="SUPFAM" id="SSF75632">
    <property type="entry name" value="Cullin homology domain"/>
    <property type="match status" value="1"/>
</dbReference>
<keyword evidence="5" id="KW-0832">Ubl conjugation</keyword>
<dbReference type="FunFam" id="1.20.1310.10:FF:000014">
    <property type="entry name" value="Cullin 5"/>
    <property type="match status" value="1"/>
</dbReference>